<dbReference type="AlphaFoldDB" id="A0A413VSA9"/>
<dbReference type="InterPro" id="IPR026444">
    <property type="entry name" value="Secre_tail"/>
</dbReference>
<dbReference type="NCBIfam" id="TIGR04183">
    <property type="entry name" value="Por_Secre_tail"/>
    <property type="match status" value="1"/>
</dbReference>
<protein>
    <submittedName>
        <fullName evidence="3">T9SS C-terminal target domain-containing protein</fullName>
    </submittedName>
</protein>
<name>A0A413VSA9_9BACE</name>
<proteinExistence type="predicted"/>
<dbReference type="GeneID" id="69504444"/>
<reference evidence="3 4" key="1">
    <citation type="submission" date="2018-08" db="EMBL/GenBank/DDBJ databases">
        <title>A genome reference for cultivated species of the human gut microbiota.</title>
        <authorList>
            <person name="Zou Y."/>
            <person name="Xue W."/>
            <person name="Luo G."/>
        </authorList>
    </citation>
    <scope>NUCLEOTIDE SEQUENCE [LARGE SCALE GENOMIC DNA]</scope>
    <source>
        <strain evidence="3 4">AM40-30BH</strain>
    </source>
</reference>
<organism evidence="3 4">
    <name type="scientific">Bacteroides nordii</name>
    <dbReference type="NCBI Taxonomy" id="291645"/>
    <lineage>
        <taxon>Bacteria</taxon>
        <taxon>Pseudomonadati</taxon>
        <taxon>Bacteroidota</taxon>
        <taxon>Bacteroidia</taxon>
        <taxon>Bacteroidales</taxon>
        <taxon>Bacteroidaceae</taxon>
        <taxon>Bacteroides</taxon>
    </lineage>
</organism>
<dbReference type="Pfam" id="PF18962">
    <property type="entry name" value="Por_Secre_tail"/>
    <property type="match status" value="1"/>
</dbReference>
<feature type="domain" description="Secretion system C-terminal sorting" evidence="2">
    <location>
        <begin position="71"/>
        <end position="144"/>
    </location>
</feature>
<comment type="caution">
    <text evidence="3">The sequence shown here is derived from an EMBL/GenBank/DDBJ whole genome shotgun (WGS) entry which is preliminary data.</text>
</comment>
<evidence type="ECO:0000256" key="1">
    <source>
        <dbReference type="SAM" id="SignalP"/>
    </source>
</evidence>
<evidence type="ECO:0000259" key="2">
    <source>
        <dbReference type="Pfam" id="PF18962"/>
    </source>
</evidence>
<sequence>MKNKLVKRLLLLFLFTSVFIGVSAQNHIKYTYDKAGNRIKKEIVLTRSAFSNDSDNIKPFTDRMNERIIQIFPNPTKGNLLITVSGDSENLTTGHLTLFNFAGKMVVKTEITSTTTSLDISSEPNGIYIMQIELGDEKTSWKIIKE</sequence>
<feature type="signal peptide" evidence="1">
    <location>
        <begin position="1"/>
        <end position="24"/>
    </location>
</feature>
<dbReference type="RefSeq" id="WP_002558598.1">
    <property type="nucleotide sequence ID" value="NZ_CABJFV010000004.1"/>
</dbReference>
<dbReference type="Proteomes" id="UP000284379">
    <property type="component" value="Unassembled WGS sequence"/>
</dbReference>
<dbReference type="EMBL" id="QSGO01000004">
    <property type="protein sequence ID" value="RHB36412.1"/>
    <property type="molecule type" value="Genomic_DNA"/>
</dbReference>
<feature type="chain" id="PRO_5019198814" evidence="1">
    <location>
        <begin position="25"/>
        <end position="146"/>
    </location>
</feature>
<keyword evidence="1" id="KW-0732">Signal</keyword>
<accession>A0A413VSA9</accession>
<gene>
    <name evidence="3" type="ORF">DW888_07195</name>
</gene>
<evidence type="ECO:0000313" key="3">
    <source>
        <dbReference type="EMBL" id="RHB36412.1"/>
    </source>
</evidence>
<evidence type="ECO:0000313" key="4">
    <source>
        <dbReference type="Proteomes" id="UP000284379"/>
    </source>
</evidence>